<dbReference type="SUPFAM" id="SSF53474">
    <property type="entry name" value="alpha/beta-Hydrolases"/>
    <property type="match status" value="1"/>
</dbReference>
<comment type="caution">
    <text evidence="3">The sequence shown here is derived from an EMBL/GenBank/DDBJ whole genome shotgun (WGS) entry which is preliminary data.</text>
</comment>
<dbReference type="Pfam" id="PF12697">
    <property type="entry name" value="Abhydrolase_6"/>
    <property type="match status" value="1"/>
</dbReference>
<dbReference type="GO" id="GO:0016020">
    <property type="term" value="C:membrane"/>
    <property type="evidence" value="ECO:0007669"/>
    <property type="project" value="TreeGrafter"/>
</dbReference>
<name>A0A841T2Q2_9BACL</name>
<dbReference type="InterPro" id="IPR000073">
    <property type="entry name" value="AB_hydrolase_1"/>
</dbReference>
<dbReference type="RefSeq" id="WP_185121861.1">
    <property type="nucleotide sequence ID" value="NZ_JACJVQ010000019.1"/>
</dbReference>
<evidence type="ECO:0000313" key="4">
    <source>
        <dbReference type="Proteomes" id="UP000535838"/>
    </source>
</evidence>
<organism evidence="3 4">
    <name type="scientific">Cohnella thailandensis</name>
    <dbReference type="NCBI Taxonomy" id="557557"/>
    <lineage>
        <taxon>Bacteria</taxon>
        <taxon>Bacillati</taxon>
        <taxon>Bacillota</taxon>
        <taxon>Bacilli</taxon>
        <taxon>Bacillales</taxon>
        <taxon>Paenibacillaceae</taxon>
        <taxon>Cohnella</taxon>
    </lineage>
</organism>
<dbReference type="Gene3D" id="3.40.50.1820">
    <property type="entry name" value="alpha/beta hydrolase"/>
    <property type="match status" value="1"/>
</dbReference>
<reference evidence="3 4" key="1">
    <citation type="submission" date="2020-08" db="EMBL/GenBank/DDBJ databases">
        <title>Cohnella phylogeny.</title>
        <authorList>
            <person name="Dunlap C."/>
        </authorList>
    </citation>
    <scope>NUCLEOTIDE SEQUENCE [LARGE SCALE GENOMIC DNA]</scope>
    <source>
        <strain evidence="3 4">DSM 25241</strain>
    </source>
</reference>
<dbReference type="GO" id="GO:0016787">
    <property type="term" value="F:hydrolase activity"/>
    <property type="evidence" value="ECO:0007669"/>
    <property type="project" value="UniProtKB-KW"/>
</dbReference>
<accession>A0A841T2Q2</accession>
<gene>
    <name evidence="3" type="ORF">H7B67_21195</name>
</gene>
<dbReference type="PANTHER" id="PTHR43798:SF31">
    <property type="entry name" value="AB HYDROLASE SUPERFAMILY PROTEIN YCLE"/>
    <property type="match status" value="1"/>
</dbReference>
<dbReference type="AlphaFoldDB" id="A0A841T2Q2"/>
<keyword evidence="4" id="KW-1185">Reference proteome</keyword>
<sequence>MGGTGEIRDIRVTGAAGELRLLAAGNPQGRPVLFLHGITENAQAFVPIMRELPDDLYVLSLDLRGRGQSVKPSAGYGVLEYAQDLLYVWNHFSGNAEKPVLVGHSMGGRAACAFAALYPQLVGAAVLIDPPISGPGRPAFPLPIGRFLEPKRALEAGDIERFRSYYAAPGFDYERKANELRECSEEAILHSYEAMNRDPFHAYYRMLKVPALLITAGGSPLIPKEAEDELRRMNPLVAVVRYEDVGHEIHKLAPERLTQELIRYLTSLT</sequence>
<dbReference type="PRINTS" id="PR00111">
    <property type="entry name" value="ABHYDROLASE"/>
</dbReference>
<evidence type="ECO:0000256" key="1">
    <source>
        <dbReference type="ARBA" id="ARBA00022801"/>
    </source>
</evidence>
<dbReference type="Proteomes" id="UP000535838">
    <property type="component" value="Unassembled WGS sequence"/>
</dbReference>
<evidence type="ECO:0000313" key="3">
    <source>
        <dbReference type="EMBL" id="MBB6636648.1"/>
    </source>
</evidence>
<protein>
    <submittedName>
        <fullName evidence="3">Alpha/beta hydrolase</fullName>
    </submittedName>
</protein>
<proteinExistence type="predicted"/>
<feature type="domain" description="AB hydrolase-1" evidence="2">
    <location>
        <begin position="32"/>
        <end position="256"/>
    </location>
</feature>
<dbReference type="PANTHER" id="PTHR43798">
    <property type="entry name" value="MONOACYLGLYCEROL LIPASE"/>
    <property type="match status" value="1"/>
</dbReference>
<keyword evidence="1 3" id="KW-0378">Hydrolase</keyword>
<evidence type="ECO:0000259" key="2">
    <source>
        <dbReference type="Pfam" id="PF12697"/>
    </source>
</evidence>
<dbReference type="InterPro" id="IPR050266">
    <property type="entry name" value="AB_hydrolase_sf"/>
</dbReference>
<dbReference type="EMBL" id="JACJVQ010000019">
    <property type="protein sequence ID" value="MBB6636648.1"/>
    <property type="molecule type" value="Genomic_DNA"/>
</dbReference>
<dbReference type="InterPro" id="IPR029058">
    <property type="entry name" value="AB_hydrolase_fold"/>
</dbReference>